<dbReference type="PANTHER" id="PTHR46071">
    <property type="entry name" value="ANKYRIN REPEAT AND BTB/POZ DOMAIN-CONTAINING"/>
    <property type="match status" value="1"/>
</dbReference>
<keyword evidence="3" id="KW-1185">Reference proteome</keyword>
<dbReference type="Proteomes" id="UP001266305">
    <property type="component" value="Unassembled WGS sequence"/>
</dbReference>
<dbReference type="PANTHER" id="PTHR46071:SF1">
    <property type="entry name" value="ANKYRIN REPEAT AND BTB_POZ DOMAIN-CONTAINING PROTEIN 3"/>
    <property type="match status" value="1"/>
</dbReference>
<feature type="region of interest" description="Disordered" evidence="1">
    <location>
        <begin position="183"/>
        <end position="203"/>
    </location>
</feature>
<reference evidence="2 3" key="1">
    <citation type="submission" date="2023-05" db="EMBL/GenBank/DDBJ databases">
        <title>B98-5 Cell Line De Novo Hybrid Assembly: An Optical Mapping Approach.</title>
        <authorList>
            <person name="Kananen K."/>
            <person name="Auerbach J.A."/>
            <person name="Kautto E."/>
            <person name="Blachly J.S."/>
        </authorList>
    </citation>
    <scope>NUCLEOTIDE SEQUENCE [LARGE SCALE GENOMIC DNA]</scope>
    <source>
        <strain evidence="2">B95-8</strain>
        <tissue evidence="2">Cell line</tissue>
    </source>
</reference>
<accession>A0ABQ9WCL9</accession>
<name>A0ABQ9WCL9_SAGOE</name>
<evidence type="ECO:0000313" key="3">
    <source>
        <dbReference type="Proteomes" id="UP001266305"/>
    </source>
</evidence>
<sequence length="203" mass="20797">MVDSRVALRIHEDATIYLTACMESLFWDIYSRVVASGVPRSCSGPGSVSGSGPGPSSGPTADPAADKELEAPGGGAASGGACSAASSASGGNSCYAPPAAAAAAIPPAAAANRHHHHQALHEAPKFTVETLEHTVNNDSEIWDLLQPYQHLICGKNASAFSQILAILQTNSAPPPLEANAAAKTEQQSGPQSYGIYMSQKTCQ</sequence>
<gene>
    <name evidence="2" type="primary">ABTB3_1</name>
    <name evidence="2" type="ORF">P7K49_000727</name>
</gene>
<dbReference type="InterPro" id="IPR052089">
    <property type="entry name" value="Ankyrin-BTB/POZ_domain"/>
</dbReference>
<proteinExistence type="predicted"/>
<dbReference type="InterPro" id="IPR009072">
    <property type="entry name" value="Histone-fold"/>
</dbReference>
<dbReference type="SUPFAM" id="SSF47113">
    <property type="entry name" value="Histone-fold"/>
    <property type="match status" value="1"/>
</dbReference>
<evidence type="ECO:0000313" key="2">
    <source>
        <dbReference type="EMBL" id="KAK2119341.1"/>
    </source>
</evidence>
<dbReference type="EMBL" id="JASSZA010000001">
    <property type="protein sequence ID" value="KAK2119341.1"/>
    <property type="molecule type" value="Genomic_DNA"/>
</dbReference>
<organism evidence="2 3">
    <name type="scientific">Saguinus oedipus</name>
    <name type="common">Cotton-top tamarin</name>
    <name type="synonym">Oedipomidas oedipus</name>
    <dbReference type="NCBI Taxonomy" id="9490"/>
    <lineage>
        <taxon>Eukaryota</taxon>
        <taxon>Metazoa</taxon>
        <taxon>Chordata</taxon>
        <taxon>Craniata</taxon>
        <taxon>Vertebrata</taxon>
        <taxon>Euteleostomi</taxon>
        <taxon>Mammalia</taxon>
        <taxon>Eutheria</taxon>
        <taxon>Euarchontoglires</taxon>
        <taxon>Primates</taxon>
        <taxon>Haplorrhini</taxon>
        <taxon>Platyrrhini</taxon>
        <taxon>Cebidae</taxon>
        <taxon>Callitrichinae</taxon>
        <taxon>Saguinus</taxon>
    </lineage>
</organism>
<feature type="region of interest" description="Disordered" evidence="1">
    <location>
        <begin position="41"/>
        <end position="82"/>
    </location>
</feature>
<comment type="caution">
    <text evidence="2">The sequence shown here is derived from an EMBL/GenBank/DDBJ whole genome shotgun (WGS) entry which is preliminary data.</text>
</comment>
<protein>
    <submittedName>
        <fullName evidence="2">Ankyrin repeat and BTB/POZ domain-containing protein 3</fullName>
    </submittedName>
</protein>
<evidence type="ECO:0000256" key="1">
    <source>
        <dbReference type="SAM" id="MobiDB-lite"/>
    </source>
</evidence>